<gene>
    <name evidence="2" type="ORF">NDU88_010194</name>
</gene>
<sequence length="69" mass="7669">MGQHRRNVEEKKTGSDGDNVQESFGIKAFSLVAVEILINVGTPQSFTGKVKIDVRIAYSDGEMSYDFEK</sequence>
<dbReference type="Proteomes" id="UP001066276">
    <property type="component" value="Chromosome 7"/>
</dbReference>
<keyword evidence="3" id="KW-1185">Reference proteome</keyword>
<evidence type="ECO:0000313" key="3">
    <source>
        <dbReference type="Proteomes" id="UP001066276"/>
    </source>
</evidence>
<name>A0AAV7PU80_PLEWA</name>
<reference evidence="2" key="1">
    <citation type="journal article" date="2022" name="bioRxiv">
        <title>Sequencing and chromosome-scale assembly of the giantPleurodeles waltlgenome.</title>
        <authorList>
            <person name="Brown T."/>
            <person name="Elewa A."/>
            <person name="Iarovenko S."/>
            <person name="Subramanian E."/>
            <person name="Araus A.J."/>
            <person name="Petzold A."/>
            <person name="Susuki M."/>
            <person name="Suzuki K.-i.T."/>
            <person name="Hayashi T."/>
            <person name="Toyoda A."/>
            <person name="Oliveira C."/>
            <person name="Osipova E."/>
            <person name="Leigh N.D."/>
            <person name="Simon A."/>
            <person name="Yun M.H."/>
        </authorList>
    </citation>
    <scope>NUCLEOTIDE SEQUENCE</scope>
    <source>
        <strain evidence="2">20211129_DDA</strain>
        <tissue evidence="2">Liver</tissue>
    </source>
</reference>
<feature type="region of interest" description="Disordered" evidence="1">
    <location>
        <begin position="1"/>
        <end position="21"/>
    </location>
</feature>
<feature type="compositionally biased region" description="Basic and acidic residues" evidence="1">
    <location>
        <begin position="1"/>
        <end position="15"/>
    </location>
</feature>
<evidence type="ECO:0000256" key="1">
    <source>
        <dbReference type="SAM" id="MobiDB-lite"/>
    </source>
</evidence>
<organism evidence="2 3">
    <name type="scientific">Pleurodeles waltl</name>
    <name type="common">Iberian ribbed newt</name>
    <dbReference type="NCBI Taxonomy" id="8319"/>
    <lineage>
        <taxon>Eukaryota</taxon>
        <taxon>Metazoa</taxon>
        <taxon>Chordata</taxon>
        <taxon>Craniata</taxon>
        <taxon>Vertebrata</taxon>
        <taxon>Euteleostomi</taxon>
        <taxon>Amphibia</taxon>
        <taxon>Batrachia</taxon>
        <taxon>Caudata</taxon>
        <taxon>Salamandroidea</taxon>
        <taxon>Salamandridae</taxon>
        <taxon>Pleurodelinae</taxon>
        <taxon>Pleurodeles</taxon>
    </lineage>
</organism>
<protein>
    <submittedName>
        <fullName evidence="2">Uncharacterized protein</fullName>
    </submittedName>
</protein>
<accession>A0AAV7PU80</accession>
<dbReference type="EMBL" id="JANPWB010000011">
    <property type="protein sequence ID" value="KAJ1131862.1"/>
    <property type="molecule type" value="Genomic_DNA"/>
</dbReference>
<evidence type="ECO:0000313" key="2">
    <source>
        <dbReference type="EMBL" id="KAJ1131862.1"/>
    </source>
</evidence>
<dbReference type="AlphaFoldDB" id="A0AAV7PU80"/>
<proteinExistence type="predicted"/>
<comment type="caution">
    <text evidence="2">The sequence shown here is derived from an EMBL/GenBank/DDBJ whole genome shotgun (WGS) entry which is preliminary data.</text>
</comment>